<dbReference type="Proteomes" id="UP000543642">
    <property type="component" value="Unassembled WGS sequence"/>
</dbReference>
<comment type="caution">
    <text evidence="2">The sequence shown here is derived from an EMBL/GenBank/DDBJ whole genome shotgun (WGS) entry which is preliminary data.</text>
</comment>
<dbReference type="RefSeq" id="WP_183773661.1">
    <property type="nucleotide sequence ID" value="NZ_JACHFW010000006.1"/>
</dbReference>
<dbReference type="Gene3D" id="1.10.10.10">
    <property type="entry name" value="Winged helix-like DNA-binding domain superfamily/Winged helix DNA-binding domain"/>
    <property type="match status" value="1"/>
</dbReference>
<evidence type="ECO:0000313" key="2">
    <source>
        <dbReference type="EMBL" id="MBB5264756.1"/>
    </source>
</evidence>
<dbReference type="EMBL" id="JACHFW010000006">
    <property type="protein sequence ID" value="MBB5264756.1"/>
    <property type="molecule type" value="Genomic_DNA"/>
</dbReference>
<dbReference type="PANTHER" id="PTHR33164:SF43">
    <property type="entry name" value="HTH-TYPE TRANSCRIPTIONAL REPRESSOR YETL"/>
    <property type="match status" value="1"/>
</dbReference>
<dbReference type="AlphaFoldDB" id="A0A7W8HA81"/>
<dbReference type="GO" id="GO:0003700">
    <property type="term" value="F:DNA-binding transcription factor activity"/>
    <property type="evidence" value="ECO:0007669"/>
    <property type="project" value="InterPro"/>
</dbReference>
<gene>
    <name evidence="2" type="ORF">HNP82_001884</name>
</gene>
<dbReference type="PROSITE" id="PS50995">
    <property type="entry name" value="HTH_MARR_2"/>
    <property type="match status" value="1"/>
</dbReference>
<protein>
    <submittedName>
        <fullName evidence="2">DNA-binding MarR family transcriptional regulator</fullName>
    </submittedName>
</protein>
<evidence type="ECO:0000313" key="3">
    <source>
        <dbReference type="Proteomes" id="UP000543642"/>
    </source>
</evidence>
<dbReference type="GO" id="GO:0003677">
    <property type="term" value="F:DNA binding"/>
    <property type="evidence" value="ECO:0007669"/>
    <property type="project" value="UniProtKB-KW"/>
</dbReference>
<dbReference type="Pfam" id="PF01047">
    <property type="entry name" value="MarR"/>
    <property type="match status" value="1"/>
</dbReference>
<dbReference type="GO" id="GO:0006950">
    <property type="term" value="P:response to stress"/>
    <property type="evidence" value="ECO:0007669"/>
    <property type="project" value="TreeGrafter"/>
</dbReference>
<sequence length="139" mass="16050">MEKIEFIRQFNRSYTASLGVLGNTYLGTSRSLTEIRILYEIQQHSGCFAREIGKTLRLNEGYISRIIKKMEQLGFLIKEKSPQDGRSYHLYLTDQGEAQVDDLSRKAADQIRQLLEGISPQDQQRLVDAMRIIEDILNI</sequence>
<reference evidence="2 3" key="1">
    <citation type="submission" date="2020-08" db="EMBL/GenBank/DDBJ databases">
        <title>Genomic Encyclopedia of Type Strains, Phase IV (KMG-IV): sequencing the most valuable type-strain genomes for metagenomic binning, comparative biology and taxonomic classification.</title>
        <authorList>
            <person name="Goeker M."/>
        </authorList>
    </citation>
    <scope>NUCLEOTIDE SEQUENCE [LARGE SCALE GENOMIC DNA]</scope>
    <source>
        <strain evidence="2 3">DSM 106146</strain>
    </source>
</reference>
<dbReference type="InterPro" id="IPR036388">
    <property type="entry name" value="WH-like_DNA-bd_sf"/>
</dbReference>
<dbReference type="PANTHER" id="PTHR33164">
    <property type="entry name" value="TRANSCRIPTIONAL REGULATOR, MARR FAMILY"/>
    <property type="match status" value="1"/>
</dbReference>
<dbReference type="InterPro" id="IPR000835">
    <property type="entry name" value="HTH_MarR-typ"/>
</dbReference>
<name>A0A7W8HA81_9FIRM</name>
<keyword evidence="2" id="KW-0238">DNA-binding</keyword>
<accession>A0A7W8HA81</accession>
<dbReference type="SMART" id="SM00347">
    <property type="entry name" value="HTH_MARR"/>
    <property type="match status" value="1"/>
</dbReference>
<dbReference type="InterPro" id="IPR039422">
    <property type="entry name" value="MarR/SlyA-like"/>
</dbReference>
<evidence type="ECO:0000259" key="1">
    <source>
        <dbReference type="PROSITE" id="PS50995"/>
    </source>
</evidence>
<organism evidence="2 3">
    <name type="scientific">Catenibacillus scindens</name>
    <dbReference type="NCBI Taxonomy" id="673271"/>
    <lineage>
        <taxon>Bacteria</taxon>
        <taxon>Bacillati</taxon>
        <taxon>Bacillota</taxon>
        <taxon>Clostridia</taxon>
        <taxon>Lachnospirales</taxon>
        <taxon>Lachnospiraceae</taxon>
        <taxon>Catenibacillus</taxon>
    </lineage>
</organism>
<feature type="domain" description="HTH marR-type" evidence="1">
    <location>
        <begin position="1"/>
        <end position="135"/>
    </location>
</feature>
<dbReference type="SUPFAM" id="SSF46785">
    <property type="entry name" value="Winged helix' DNA-binding domain"/>
    <property type="match status" value="1"/>
</dbReference>
<proteinExistence type="predicted"/>
<dbReference type="InterPro" id="IPR036390">
    <property type="entry name" value="WH_DNA-bd_sf"/>
</dbReference>
<keyword evidence="3" id="KW-1185">Reference proteome</keyword>